<protein>
    <submittedName>
        <fullName evidence="10">Sodium:dicarboxylate symporter: DAACS family protein</fullName>
    </submittedName>
</protein>
<dbReference type="AlphaFoldDB" id="H1S9Z4"/>
<dbReference type="Gene3D" id="1.10.3860.10">
    <property type="entry name" value="Sodium:dicarboxylate symporter"/>
    <property type="match status" value="1"/>
</dbReference>
<dbReference type="GO" id="GO:0015293">
    <property type="term" value="F:symporter activity"/>
    <property type="evidence" value="ECO:0007669"/>
    <property type="project" value="UniProtKB-KW"/>
</dbReference>
<proteinExistence type="predicted"/>
<dbReference type="PANTHER" id="PTHR42865:SF7">
    <property type="entry name" value="PROTON_GLUTAMATE-ASPARTATE SYMPORTER"/>
    <property type="match status" value="1"/>
</dbReference>
<dbReference type="GO" id="GO:0006835">
    <property type="term" value="P:dicarboxylic acid transport"/>
    <property type="evidence" value="ECO:0007669"/>
    <property type="project" value="TreeGrafter"/>
</dbReference>
<evidence type="ECO:0000256" key="8">
    <source>
        <dbReference type="ARBA" id="ARBA00053346"/>
    </source>
</evidence>
<evidence type="ECO:0000256" key="5">
    <source>
        <dbReference type="ARBA" id="ARBA00022847"/>
    </source>
</evidence>
<dbReference type="GO" id="GO:0005886">
    <property type="term" value="C:plasma membrane"/>
    <property type="evidence" value="ECO:0007669"/>
    <property type="project" value="UniProtKB-SubCell"/>
</dbReference>
<feature type="transmembrane region" description="Helical" evidence="9">
    <location>
        <begin position="195"/>
        <end position="223"/>
    </location>
</feature>
<dbReference type="EMBL" id="AHJE01000061">
    <property type="protein sequence ID" value="EHP40679.1"/>
    <property type="molecule type" value="Genomic_DNA"/>
</dbReference>
<gene>
    <name evidence="10" type="ORF">OR16_24515</name>
</gene>
<evidence type="ECO:0000256" key="1">
    <source>
        <dbReference type="ARBA" id="ARBA00004651"/>
    </source>
</evidence>
<keyword evidence="6 9" id="KW-1133">Transmembrane helix</keyword>
<evidence type="ECO:0000256" key="2">
    <source>
        <dbReference type="ARBA" id="ARBA00022448"/>
    </source>
</evidence>
<sequence>MKLNRLPTLIFIAMLLGVLAGTAAHHYAPDPAAAKSIADHLSILTDVFLRMIKMIIGPLVFATLVSGIASMGDGKAVGRIGMKAMAWFIAASITSLLLGLLMANLLRPGEGMNLALPAADAASNLKTGALNLRDFIAHMFPKSFVEAMATNEILQIVVFSLFFGFALGTLKDGIGKPVLAGIEGLSHVMLKITNYVMAFAPVGVFGAVAAVITAEGLGVLVVYAKLLGAVYLSLALLWVALIAGGYFFLGRDVFRLLKMVRAPLMIGFATASSESAYPKVIEQLGRFGVKERITGFVLPLGYSFNLDGSIMYTSFAALFVAQVYGIHLSLSQQVTMLLVLLVTSKGIAGVPRASLVVVAAVLPMFGLPEAGILLVLGIDHVLDMGRTVTNVLGNAIATTVVAKSEGAIGAPVPEEADDPAADGNRGLTPVQVLAGK</sequence>
<feature type="transmembrane region" description="Helical" evidence="9">
    <location>
        <begin position="48"/>
        <end position="72"/>
    </location>
</feature>
<dbReference type="Proteomes" id="UP000005808">
    <property type="component" value="Unassembled WGS sequence"/>
</dbReference>
<name>H1S9Z4_9BURK</name>
<keyword evidence="7 9" id="KW-0472">Membrane</keyword>
<dbReference type="PANTHER" id="PTHR42865">
    <property type="entry name" value="PROTON/GLUTAMATE-ASPARTATE SYMPORTER"/>
    <property type="match status" value="1"/>
</dbReference>
<keyword evidence="4 9" id="KW-0812">Transmembrane</keyword>
<dbReference type="InterPro" id="IPR036458">
    <property type="entry name" value="Na:dicarbo_symporter_sf"/>
</dbReference>
<dbReference type="OrthoDB" id="9766690at2"/>
<evidence type="ECO:0000256" key="7">
    <source>
        <dbReference type="ARBA" id="ARBA00023136"/>
    </source>
</evidence>
<evidence type="ECO:0000313" key="10">
    <source>
        <dbReference type="EMBL" id="EHP40679.1"/>
    </source>
</evidence>
<accession>H1S9Z4</accession>
<dbReference type="InterPro" id="IPR001991">
    <property type="entry name" value="Na-dicarboxylate_symporter"/>
</dbReference>
<evidence type="ECO:0000256" key="6">
    <source>
        <dbReference type="ARBA" id="ARBA00022989"/>
    </source>
</evidence>
<evidence type="ECO:0000313" key="11">
    <source>
        <dbReference type="Proteomes" id="UP000005808"/>
    </source>
</evidence>
<organism evidence="10 11">
    <name type="scientific">Cupriavidus basilensis OR16</name>
    <dbReference type="NCBI Taxonomy" id="1127483"/>
    <lineage>
        <taxon>Bacteria</taxon>
        <taxon>Pseudomonadati</taxon>
        <taxon>Pseudomonadota</taxon>
        <taxon>Betaproteobacteria</taxon>
        <taxon>Burkholderiales</taxon>
        <taxon>Burkholderiaceae</taxon>
        <taxon>Cupriavidus</taxon>
    </lineage>
</organism>
<evidence type="ECO:0000256" key="3">
    <source>
        <dbReference type="ARBA" id="ARBA00022475"/>
    </source>
</evidence>
<evidence type="ECO:0000256" key="9">
    <source>
        <dbReference type="SAM" id="Phobius"/>
    </source>
</evidence>
<comment type="subcellular location">
    <subcellularLocation>
        <location evidence="1">Cell membrane</location>
        <topology evidence="1">Multi-pass membrane protein</topology>
    </subcellularLocation>
</comment>
<keyword evidence="3" id="KW-1003">Cell membrane</keyword>
<feature type="transmembrane region" description="Helical" evidence="9">
    <location>
        <begin position="153"/>
        <end position="174"/>
    </location>
</feature>
<dbReference type="Pfam" id="PF00375">
    <property type="entry name" value="SDF"/>
    <property type="match status" value="1"/>
</dbReference>
<keyword evidence="5" id="KW-0769">Symport</keyword>
<comment type="caution">
    <text evidence="10">The sequence shown here is derived from an EMBL/GenBank/DDBJ whole genome shotgun (WGS) entry which is preliminary data.</text>
</comment>
<keyword evidence="2" id="KW-0813">Transport</keyword>
<dbReference type="SUPFAM" id="SSF118215">
    <property type="entry name" value="Proton glutamate symport protein"/>
    <property type="match status" value="1"/>
</dbReference>
<feature type="transmembrane region" description="Helical" evidence="9">
    <location>
        <begin position="310"/>
        <end position="330"/>
    </location>
</feature>
<dbReference type="RefSeq" id="WP_006160255.1">
    <property type="nucleotide sequence ID" value="NZ_AHJE01000061.1"/>
</dbReference>
<reference evidence="10 11" key="1">
    <citation type="journal article" date="2012" name="J. Bacteriol.">
        <title>De Novo Genome Project of Cupriavidus basilensis OR16.</title>
        <authorList>
            <person name="Cserhati M."/>
            <person name="Kriszt B."/>
            <person name="Szoboszlay S."/>
            <person name="Toth A."/>
            <person name="Szabo I."/>
            <person name="Tancsics A."/>
            <person name="Nagy I."/>
            <person name="Horvath B."/>
            <person name="Nagy I."/>
            <person name="Kukolya J."/>
        </authorList>
    </citation>
    <scope>NUCLEOTIDE SEQUENCE [LARGE SCALE GENOMIC DNA]</scope>
    <source>
        <strain evidence="10 11">OR16</strain>
    </source>
</reference>
<dbReference type="PATRIC" id="fig|1127483.3.peg.4902"/>
<comment type="function">
    <text evidence="8">Responsible for the transport of dicarboxylates such as succinate, fumarate, and malate from the periplasm across the membrane.</text>
</comment>
<feature type="transmembrane region" description="Helical" evidence="9">
    <location>
        <begin position="350"/>
        <end position="376"/>
    </location>
</feature>
<feature type="transmembrane region" description="Helical" evidence="9">
    <location>
        <begin position="84"/>
        <end position="106"/>
    </location>
</feature>
<evidence type="ECO:0000256" key="4">
    <source>
        <dbReference type="ARBA" id="ARBA00022692"/>
    </source>
</evidence>
<feature type="transmembrane region" description="Helical" evidence="9">
    <location>
        <begin position="229"/>
        <end position="249"/>
    </location>
</feature>
<dbReference type="FunFam" id="1.10.3860.10:FF:000001">
    <property type="entry name" value="C4-dicarboxylate transport protein"/>
    <property type="match status" value="1"/>
</dbReference>
<dbReference type="PRINTS" id="PR00173">
    <property type="entry name" value="EDTRNSPORT"/>
</dbReference>